<evidence type="ECO:0000313" key="3">
    <source>
        <dbReference type="Proteomes" id="UP001515500"/>
    </source>
</evidence>
<dbReference type="Pfam" id="PF25042">
    <property type="entry name" value="DUF7787"/>
    <property type="match status" value="1"/>
</dbReference>
<evidence type="ECO:0000256" key="1">
    <source>
        <dbReference type="SAM" id="Phobius"/>
    </source>
</evidence>
<gene>
    <name evidence="4" type="primary">LOC120263462</name>
</gene>
<evidence type="ECO:0000259" key="2">
    <source>
        <dbReference type="Pfam" id="PF25042"/>
    </source>
</evidence>
<name>A0AB40BL21_DIOCR</name>
<accession>A0AB40BL21</accession>
<keyword evidence="1" id="KW-1133">Transmembrane helix</keyword>
<feature type="transmembrane region" description="Helical" evidence="1">
    <location>
        <begin position="142"/>
        <end position="160"/>
    </location>
</feature>
<dbReference type="GeneID" id="120263462"/>
<dbReference type="Proteomes" id="UP001515500">
    <property type="component" value="Chromosome 6"/>
</dbReference>
<proteinExistence type="predicted"/>
<keyword evidence="3" id="KW-1185">Reference proteome</keyword>
<evidence type="ECO:0000313" key="4">
    <source>
        <dbReference type="RefSeq" id="XP_039127306.1"/>
    </source>
</evidence>
<dbReference type="PANTHER" id="PTHR35096:SF8">
    <property type="entry name" value="OS03G0308600 PROTEIN"/>
    <property type="match status" value="1"/>
</dbReference>
<keyword evidence="1" id="KW-0812">Transmembrane</keyword>
<keyword evidence="1" id="KW-0472">Membrane</keyword>
<sequence length="190" mass="20869">MGESSVGAKPKLTLEEYSIFFDTMDRRFLSVDQLNQIVSMHGFARFRTKKAIMASLRPLNLMPPWRSTIEDSMISPFDAALTLDDIKEDVAAIGWQDCPVNSIITARSGEEWVYETGPNSSSSAAVAARGIKKRRKRKMRRLISIAAIAAASPVTPSWAVKKRRSSGRCPLADAGSLLLLADHAESASRT</sequence>
<dbReference type="AlphaFoldDB" id="A0AB40BL21"/>
<feature type="domain" description="DUF7787" evidence="2">
    <location>
        <begin position="9"/>
        <end position="62"/>
    </location>
</feature>
<dbReference type="PANTHER" id="PTHR35096">
    <property type="entry name" value="BNAA08G28570D PROTEIN"/>
    <property type="match status" value="1"/>
</dbReference>
<reference evidence="4" key="1">
    <citation type="submission" date="2025-08" db="UniProtKB">
        <authorList>
            <consortium name="RefSeq"/>
        </authorList>
    </citation>
    <scope>IDENTIFICATION</scope>
</reference>
<dbReference type="InterPro" id="IPR056689">
    <property type="entry name" value="DUF7787"/>
</dbReference>
<dbReference type="RefSeq" id="XP_039127306.1">
    <property type="nucleotide sequence ID" value="XM_039271372.1"/>
</dbReference>
<organism evidence="3 4">
    <name type="scientific">Dioscorea cayennensis subsp. rotundata</name>
    <name type="common">White Guinea yam</name>
    <name type="synonym">Dioscorea rotundata</name>
    <dbReference type="NCBI Taxonomy" id="55577"/>
    <lineage>
        <taxon>Eukaryota</taxon>
        <taxon>Viridiplantae</taxon>
        <taxon>Streptophyta</taxon>
        <taxon>Embryophyta</taxon>
        <taxon>Tracheophyta</taxon>
        <taxon>Spermatophyta</taxon>
        <taxon>Magnoliopsida</taxon>
        <taxon>Liliopsida</taxon>
        <taxon>Dioscoreales</taxon>
        <taxon>Dioscoreaceae</taxon>
        <taxon>Dioscorea</taxon>
    </lineage>
</organism>
<protein>
    <submittedName>
        <fullName evidence="4">Uncharacterized protein LOC120263462 isoform X1</fullName>
    </submittedName>
</protein>